<gene>
    <name evidence="1" type="ORF">FZ934_17495</name>
</gene>
<reference evidence="1 2" key="1">
    <citation type="submission" date="2019-08" db="EMBL/GenBank/DDBJ databases">
        <title>Prosopis cineraria nodule microbiome.</title>
        <authorList>
            <person name="Ali R."/>
            <person name="Chaluvadi S.R."/>
            <person name="Wang X."/>
        </authorList>
    </citation>
    <scope>NUCLEOTIDE SEQUENCE [LARGE SCALE GENOMIC DNA]</scope>
    <source>
        <strain evidence="1 2">BG7</strain>
    </source>
</reference>
<protein>
    <submittedName>
        <fullName evidence="1">Uncharacterized protein</fullName>
    </submittedName>
</protein>
<dbReference type="Proteomes" id="UP000326881">
    <property type="component" value="Chromosome"/>
</dbReference>
<proteinExistence type="predicted"/>
<dbReference type="RefSeq" id="WP_153272086.1">
    <property type="nucleotide sequence ID" value="NZ_CP043498.1"/>
</dbReference>
<evidence type="ECO:0000313" key="2">
    <source>
        <dbReference type="Proteomes" id="UP000326881"/>
    </source>
</evidence>
<organism evidence="1 2">
    <name type="scientific">Rhizobium grahamii</name>
    <dbReference type="NCBI Taxonomy" id="1120045"/>
    <lineage>
        <taxon>Bacteria</taxon>
        <taxon>Pseudomonadati</taxon>
        <taxon>Pseudomonadota</taxon>
        <taxon>Alphaproteobacteria</taxon>
        <taxon>Hyphomicrobiales</taxon>
        <taxon>Rhizobiaceae</taxon>
        <taxon>Rhizobium/Agrobacterium group</taxon>
        <taxon>Rhizobium</taxon>
    </lineage>
</organism>
<dbReference type="EMBL" id="CP043498">
    <property type="protein sequence ID" value="QFY62031.1"/>
    <property type="molecule type" value="Genomic_DNA"/>
</dbReference>
<dbReference type="KEGG" id="rgr:FZ934_17495"/>
<evidence type="ECO:0000313" key="1">
    <source>
        <dbReference type="EMBL" id="QFY62031.1"/>
    </source>
</evidence>
<accession>A0A5Q0CDM6</accession>
<dbReference type="AlphaFoldDB" id="A0A5Q0CDM6"/>
<name>A0A5Q0CDM6_9HYPH</name>
<keyword evidence="2" id="KW-1185">Reference proteome</keyword>
<sequence length="98" mass="10776">MDLNPPCATACGGFFNGGLRNHGNGRQLMSAHRARTENDQHYPGLENGGQGGRRHLQLIASQTKQYSIDLFEFLSKFCVTSISFNTIPFHRISPLVAG</sequence>